<dbReference type="Proteomes" id="UP000006546">
    <property type="component" value="Chromosome"/>
</dbReference>
<keyword evidence="1" id="KW-1133">Transmembrane helix</keyword>
<accession>F4LPG3</accession>
<name>F4LPG3_TREBD</name>
<organism evidence="2 3">
    <name type="scientific">Treponema brennaborense (strain DSM 12168 / CIP 105900 / DD5/3)</name>
    <dbReference type="NCBI Taxonomy" id="906968"/>
    <lineage>
        <taxon>Bacteria</taxon>
        <taxon>Pseudomonadati</taxon>
        <taxon>Spirochaetota</taxon>
        <taxon>Spirochaetia</taxon>
        <taxon>Spirochaetales</taxon>
        <taxon>Treponemataceae</taxon>
        <taxon>Treponema</taxon>
    </lineage>
</organism>
<keyword evidence="1" id="KW-0812">Transmembrane</keyword>
<gene>
    <name evidence="2" type="ordered locus">Trebr_0531</name>
</gene>
<dbReference type="STRING" id="906968.Trebr_0531"/>
<proteinExistence type="predicted"/>
<keyword evidence="3" id="KW-1185">Reference proteome</keyword>
<dbReference type="EMBL" id="CP002696">
    <property type="protein sequence ID" value="AEE15974.1"/>
    <property type="molecule type" value="Genomic_DNA"/>
</dbReference>
<protein>
    <submittedName>
        <fullName evidence="2">Uncharacterized protein</fullName>
    </submittedName>
</protein>
<feature type="transmembrane region" description="Helical" evidence="1">
    <location>
        <begin position="128"/>
        <end position="150"/>
    </location>
</feature>
<feature type="transmembrane region" description="Helical" evidence="1">
    <location>
        <begin position="35"/>
        <end position="53"/>
    </location>
</feature>
<keyword evidence="1" id="KW-0472">Membrane</keyword>
<dbReference type="eggNOG" id="ENOG5031ECB">
    <property type="taxonomic scope" value="Bacteria"/>
</dbReference>
<feature type="transmembrane region" description="Helical" evidence="1">
    <location>
        <begin position="65"/>
        <end position="86"/>
    </location>
</feature>
<sequence>MFTIAICFQYGLIPGIATAALTSLCIDFTLYPNRFNFPFVLCTLCIVFLVCYFKRNYVKYQEISAALLIHLFLLGLVSSLSVSILGELLNLVMGVLFDQKFHYTTDWYQIFFLRHGFPEPIAGFLSRLLVNTIDQLFSVFTGYGVFYLFARKKDKSS</sequence>
<evidence type="ECO:0000313" key="3">
    <source>
        <dbReference type="Proteomes" id="UP000006546"/>
    </source>
</evidence>
<dbReference type="AlphaFoldDB" id="F4LPG3"/>
<reference evidence="3" key="1">
    <citation type="submission" date="2011-04" db="EMBL/GenBank/DDBJ databases">
        <title>The complete genome of Treponema brennaborense DSM 12168.</title>
        <authorList>
            <person name="Lucas S."/>
            <person name="Han J."/>
            <person name="Lapidus A."/>
            <person name="Bruce D."/>
            <person name="Goodwin L."/>
            <person name="Pitluck S."/>
            <person name="Peters L."/>
            <person name="Kyrpides N."/>
            <person name="Mavromatis K."/>
            <person name="Ivanova N."/>
            <person name="Mikhailova N."/>
            <person name="Pagani I."/>
            <person name="Teshima H."/>
            <person name="Detter J.C."/>
            <person name="Tapia R."/>
            <person name="Han C."/>
            <person name="Land M."/>
            <person name="Hauser L."/>
            <person name="Markowitz V."/>
            <person name="Cheng J.-F."/>
            <person name="Hugenholtz P."/>
            <person name="Woyke T."/>
            <person name="Wu D."/>
            <person name="Gronow S."/>
            <person name="Wellnitz S."/>
            <person name="Brambilla E."/>
            <person name="Klenk H.-P."/>
            <person name="Eisen J.A."/>
        </authorList>
    </citation>
    <scope>NUCLEOTIDE SEQUENCE [LARGE SCALE GENOMIC DNA]</scope>
    <source>
        <strain evidence="3">DSM 12168 / CIP 105900 / DD5/3</strain>
    </source>
</reference>
<evidence type="ECO:0000313" key="2">
    <source>
        <dbReference type="EMBL" id="AEE15974.1"/>
    </source>
</evidence>
<evidence type="ECO:0000256" key="1">
    <source>
        <dbReference type="SAM" id="Phobius"/>
    </source>
</evidence>
<dbReference type="HOGENOM" id="CLU_1677078_0_0_12"/>
<dbReference type="KEGG" id="tbe:Trebr_0531"/>